<accession>A0A7G5ELY9</accession>
<dbReference type="InterPro" id="IPR009493">
    <property type="entry name" value="P2_GpE"/>
</dbReference>
<gene>
    <name evidence="1" type="ORF">HS961_20415</name>
</gene>
<dbReference type="RefSeq" id="WP_182325161.1">
    <property type="nucleotide sequence ID" value="NZ_CP058554.1"/>
</dbReference>
<dbReference type="Pfam" id="PF06528">
    <property type="entry name" value="Phage_P2_GpE"/>
    <property type="match status" value="1"/>
</dbReference>
<evidence type="ECO:0000313" key="1">
    <source>
        <dbReference type="EMBL" id="QMV75014.1"/>
    </source>
</evidence>
<dbReference type="KEGG" id="cpis:HS961_20415"/>
<evidence type="ECO:0000313" key="2">
    <source>
        <dbReference type="Proteomes" id="UP000515240"/>
    </source>
</evidence>
<dbReference type="Proteomes" id="UP000515240">
    <property type="component" value="Chromosome"/>
</dbReference>
<organism evidence="1 2">
    <name type="scientific">Comamonas piscis</name>
    <dbReference type="NCBI Taxonomy" id="1562974"/>
    <lineage>
        <taxon>Bacteria</taxon>
        <taxon>Pseudomonadati</taxon>
        <taxon>Pseudomonadota</taxon>
        <taxon>Betaproteobacteria</taxon>
        <taxon>Burkholderiales</taxon>
        <taxon>Comamonadaceae</taxon>
        <taxon>Comamonas</taxon>
    </lineage>
</organism>
<proteinExistence type="predicted"/>
<dbReference type="AlphaFoldDB" id="A0A7G5ELY9"/>
<sequence length="43" mass="5192">MADIATIWHWPLQSMCDMELGELMQWRAMAVDRYNLMHKKPDK</sequence>
<name>A0A7G5ELY9_9BURK</name>
<dbReference type="EMBL" id="CP058554">
    <property type="protein sequence ID" value="QMV75014.1"/>
    <property type="molecule type" value="Genomic_DNA"/>
</dbReference>
<protein>
    <submittedName>
        <fullName evidence="1">GpE family phage tail protein</fullName>
    </submittedName>
</protein>
<keyword evidence="2" id="KW-1185">Reference proteome</keyword>
<reference evidence="1 2" key="1">
    <citation type="journal article" date="2020" name="G3 (Bethesda)">
        <title>CeMbio - The Caenorhabditis elegans Microbiome Resource.</title>
        <authorList>
            <person name="Dirksen P."/>
            <person name="Assie A."/>
            <person name="Zimmermann J."/>
            <person name="Zhang F."/>
            <person name="Tietje A.M."/>
            <person name="Marsh S.A."/>
            <person name="Felix M.A."/>
            <person name="Shapira M."/>
            <person name="Kaleta C."/>
            <person name="Schulenburg H."/>
            <person name="Samuel B."/>
        </authorList>
    </citation>
    <scope>NUCLEOTIDE SEQUENCE [LARGE SCALE GENOMIC DNA]</scope>
    <source>
        <strain evidence="1 2">BIGb0172</strain>
    </source>
</reference>